<dbReference type="AlphaFoldDB" id="T0S530"/>
<feature type="compositionally biased region" description="Basic residues" evidence="1">
    <location>
        <begin position="30"/>
        <end position="40"/>
    </location>
</feature>
<feature type="compositionally biased region" description="Low complexity" evidence="1">
    <location>
        <begin position="102"/>
        <end position="111"/>
    </location>
</feature>
<feature type="compositionally biased region" description="Low complexity" evidence="1">
    <location>
        <begin position="157"/>
        <end position="166"/>
    </location>
</feature>
<keyword evidence="3" id="KW-1185">Reference proteome</keyword>
<evidence type="ECO:0000313" key="3">
    <source>
        <dbReference type="Proteomes" id="UP000030762"/>
    </source>
</evidence>
<evidence type="ECO:0000256" key="1">
    <source>
        <dbReference type="SAM" id="MobiDB-lite"/>
    </source>
</evidence>
<gene>
    <name evidence="2" type="ORF">SDRG_02886</name>
</gene>
<feature type="region of interest" description="Disordered" evidence="1">
    <location>
        <begin position="147"/>
        <end position="168"/>
    </location>
</feature>
<dbReference type="GeneID" id="19943613"/>
<organism evidence="2 3">
    <name type="scientific">Saprolegnia diclina (strain VS20)</name>
    <dbReference type="NCBI Taxonomy" id="1156394"/>
    <lineage>
        <taxon>Eukaryota</taxon>
        <taxon>Sar</taxon>
        <taxon>Stramenopiles</taxon>
        <taxon>Oomycota</taxon>
        <taxon>Saprolegniomycetes</taxon>
        <taxon>Saprolegniales</taxon>
        <taxon>Saprolegniaceae</taxon>
        <taxon>Saprolegnia</taxon>
    </lineage>
</organism>
<accession>T0S530</accession>
<dbReference type="EMBL" id="JH767137">
    <property type="protein sequence ID" value="EQC40238.1"/>
    <property type="molecule type" value="Genomic_DNA"/>
</dbReference>
<dbReference type="OrthoDB" id="10563138at2759"/>
<dbReference type="VEuPathDB" id="FungiDB:SDRG_02886"/>
<feature type="compositionally biased region" description="Pro residues" evidence="1">
    <location>
        <begin position="59"/>
        <end position="69"/>
    </location>
</feature>
<feature type="region of interest" description="Disordered" evidence="1">
    <location>
        <begin position="94"/>
        <end position="114"/>
    </location>
</feature>
<evidence type="ECO:0000313" key="2">
    <source>
        <dbReference type="EMBL" id="EQC40238.1"/>
    </source>
</evidence>
<reference evidence="2 3" key="1">
    <citation type="submission" date="2012-04" db="EMBL/GenBank/DDBJ databases">
        <title>The Genome Sequence of Saprolegnia declina VS20.</title>
        <authorList>
            <consortium name="The Broad Institute Genome Sequencing Platform"/>
            <person name="Russ C."/>
            <person name="Nusbaum C."/>
            <person name="Tyler B."/>
            <person name="van West P."/>
            <person name="Dieguez-Uribeondo J."/>
            <person name="de Bruijn I."/>
            <person name="Tripathy S."/>
            <person name="Jiang R."/>
            <person name="Young S.K."/>
            <person name="Zeng Q."/>
            <person name="Gargeya S."/>
            <person name="Fitzgerald M."/>
            <person name="Haas B."/>
            <person name="Abouelleil A."/>
            <person name="Alvarado L."/>
            <person name="Arachchi H.M."/>
            <person name="Berlin A."/>
            <person name="Chapman S.B."/>
            <person name="Goldberg J."/>
            <person name="Griggs A."/>
            <person name="Gujja S."/>
            <person name="Hansen M."/>
            <person name="Howarth C."/>
            <person name="Imamovic A."/>
            <person name="Larimer J."/>
            <person name="McCowen C."/>
            <person name="Montmayeur A."/>
            <person name="Murphy C."/>
            <person name="Neiman D."/>
            <person name="Pearson M."/>
            <person name="Priest M."/>
            <person name="Roberts A."/>
            <person name="Saif S."/>
            <person name="Shea T."/>
            <person name="Sisk P."/>
            <person name="Sykes S."/>
            <person name="Wortman J."/>
            <person name="Nusbaum C."/>
            <person name="Birren B."/>
        </authorList>
    </citation>
    <scope>NUCLEOTIDE SEQUENCE [LARGE SCALE GENOMIC DNA]</scope>
    <source>
        <strain evidence="2 3">VS20</strain>
    </source>
</reference>
<feature type="region of interest" description="Disordered" evidence="1">
    <location>
        <begin position="1"/>
        <end position="73"/>
    </location>
</feature>
<sequence length="185" mass="20050">MRPKSVPTSAVRPFSTSAHLRPPTPERRAKPSGHRHHRRAPPPNLPLDTSGRFVTHDPAPVPATRPPRIIPNQESIHDIIATYRRMVLAPTVDASHPKAPARPKSAAPTSSLRTTNPVDFTSSVLSGQPVPIVRMPDVPVLFAKIGRRPRSQGQRPASATAASASSVDELGKRRVTIRMTHLGLS</sequence>
<protein>
    <submittedName>
        <fullName evidence="2">Uncharacterized protein</fullName>
    </submittedName>
</protein>
<dbReference type="InParanoid" id="T0S530"/>
<name>T0S530_SAPDV</name>
<dbReference type="Proteomes" id="UP000030762">
    <property type="component" value="Unassembled WGS sequence"/>
</dbReference>
<proteinExistence type="predicted"/>
<dbReference type="RefSeq" id="XP_008606712.1">
    <property type="nucleotide sequence ID" value="XM_008608490.1"/>
</dbReference>